<name>A0A7K1FSX8_9ACTN</name>
<dbReference type="EC" id="1.1.1.47" evidence="3"/>
<evidence type="ECO:0000313" key="4">
    <source>
        <dbReference type="Proteomes" id="UP000460221"/>
    </source>
</evidence>
<dbReference type="PANTHER" id="PTHR43943:SF2">
    <property type="entry name" value="DEHYDROGENASE_REDUCTASE 4"/>
    <property type="match status" value="1"/>
</dbReference>
<organism evidence="3 4">
    <name type="scientific">Nakamurella alba</name>
    <dbReference type="NCBI Taxonomy" id="2665158"/>
    <lineage>
        <taxon>Bacteria</taxon>
        <taxon>Bacillati</taxon>
        <taxon>Actinomycetota</taxon>
        <taxon>Actinomycetes</taxon>
        <taxon>Nakamurellales</taxon>
        <taxon>Nakamurellaceae</taxon>
        <taxon>Nakamurella</taxon>
    </lineage>
</organism>
<protein>
    <submittedName>
        <fullName evidence="3">Glucose 1-dehydrogenase</fullName>
        <ecNumber evidence="3">1.1.1.47</ecNumber>
    </submittedName>
</protein>
<dbReference type="GO" id="GO:0047936">
    <property type="term" value="F:glucose 1-dehydrogenase [NAD(P)+] activity"/>
    <property type="evidence" value="ECO:0007669"/>
    <property type="project" value="UniProtKB-EC"/>
</dbReference>
<reference evidence="3 4" key="1">
    <citation type="submission" date="2019-11" db="EMBL/GenBank/DDBJ databases">
        <authorList>
            <person name="Jiang L.-Q."/>
        </authorList>
    </citation>
    <scope>NUCLEOTIDE SEQUENCE [LARGE SCALE GENOMIC DNA]</scope>
    <source>
        <strain evidence="3 4">YIM 132087</strain>
    </source>
</reference>
<dbReference type="InterPro" id="IPR020904">
    <property type="entry name" value="Sc_DH/Rdtase_CS"/>
</dbReference>
<keyword evidence="4" id="KW-1185">Reference proteome</keyword>
<dbReference type="SUPFAM" id="SSF51735">
    <property type="entry name" value="NAD(P)-binding Rossmann-fold domains"/>
    <property type="match status" value="1"/>
</dbReference>
<dbReference type="CDD" id="cd05233">
    <property type="entry name" value="SDR_c"/>
    <property type="match status" value="1"/>
</dbReference>
<dbReference type="PRINTS" id="PR00080">
    <property type="entry name" value="SDRFAMILY"/>
</dbReference>
<comment type="caution">
    <text evidence="3">The sequence shown here is derived from an EMBL/GenBank/DDBJ whole genome shotgun (WGS) entry which is preliminary data.</text>
</comment>
<dbReference type="NCBIfam" id="NF005559">
    <property type="entry name" value="PRK07231.1"/>
    <property type="match status" value="1"/>
</dbReference>
<evidence type="ECO:0000256" key="2">
    <source>
        <dbReference type="ARBA" id="ARBA00023002"/>
    </source>
</evidence>
<dbReference type="FunFam" id="3.40.50.720:FF:000084">
    <property type="entry name" value="Short-chain dehydrogenase reductase"/>
    <property type="match status" value="1"/>
</dbReference>
<proteinExistence type="inferred from homology"/>
<gene>
    <name evidence="3" type="ORF">GIS00_25350</name>
</gene>
<dbReference type="PRINTS" id="PR00081">
    <property type="entry name" value="GDHRDH"/>
</dbReference>
<dbReference type="InterPro" id="IPR002347">
    <property type="entry name" value="SDR_fam"/>
</dbReference>
<dbReference type="PROSITE" id="PS00061">
    <property type="entry name" value="ADH_SHORT"/>
    <property type="match status" value="1"/>
</dbReference>
<keyword evidence="2 3" id="KW-0560">Oxidoreductase</keyword>
<accession>A0A7K1FSX8</accession>
<dbReference type="EMBL" id="WLYK01000017">
    <property type="protein sequence ID" value="MTD17262.1"/>
    <property type="molecule type" value="Genomic_DNA"/>
</dbReference>
<evidence type="ECO:0000256" key="1">
    <source>
        <dbReference type="ARBA" id="ARBA00006484"/>
    </source>
</evidence>
<dbReference type="Proteomes" id="UP000460221">
    <property type="component" value="Unassembled WGS sequence"/>
</dbReference>
<evidence type="ECO:0000313" key="3">
    <source>
        <dbReference type="EMBL" id="MTD17262.1"/>
    </source>
</evidence>
<dbReference type="Pfam" id="PF13561">
    <property type="entry name" value="adh_short_C2"/>
    <property type="match status" value="1"/>
</dbReference>
<dbReference type="Gene3D" id="3.40.50.720">
    <property type="entry name" value="NAD(P)-binding Rossmann-like Domain"/>
    <property type="match status" value="1"/>
</dbReference>
<sequence>MDRPLLDGKVALITGGSRGIGFGIATAFRAEGATVVLTARKAAGLDEAREQLLATPGTGQVHTVVANAGDPDQAAAAVAETAERFGPLDVLVNNAATNPYMGPLADIDLSRAAKTAQVNQIAPMLWIHAAREHGMGRDSGAAVINVASVGGLLVDPHIGFYNATKAALIHLTMQLGYELGPDIRVNAIAPGVIKTELARAVWEAREGVLTAQLPMRRLGTVEDCGNAAVFLASDLSSWITGHTLVIDGGALGLPRAVQT</sequence>
<dbReference type="RefSeq" id="WP_154771260.1">
    <property type="nucleotide sequence ID" value="NZ_WLYK01000017.1"/>
</dbReference>
<dbReference type="PANTHER" id="PTHR43943">
    <property type="entry name" value="DEHYDROGENASE/REDUCTASE (SDR FAMILY) MEMBER 4"/>
    <property type="match status" value="1"/>
</dbReference>
<comment type="similarity">
    <text evidence="1">Belongs to the short-chain dehydrogenases/reductases (SDR) family.</text>
</comment>
<dbReference type="AlphaFoldDB" id="A0A7K1FSX8"/>
<dbReference type="InterPro" id="IPR036291">
    <property type="entry name" value="NAD(P)-bd_dom_sf"/>
</dbReference>